<proteinExistence type="predicted"/>
<evidence type="ECO:0000256" key="1">
    <source>
        <dbReference type="SAM" id="Phobius"/>
    </source>
</evidence>
<accession>A0A8S0R636</accession>
<keyword evidence="1" id="KW-0472">Membrane</keyword>
<comment type="caution">
    <text evidence="2">The sequence shown here is derived from an EMBL/GenBank/DDBJ whole genome shotgun (WGS) entry which is preliminary data.</text>
</comment>
<dbReference type="AlphaFoldDB" id="A0A8S0R636"/>
<reference evidence="2 3" key="1">
    <citation type="submission" date="2019-12" db="EMBL/GenBank/DDBJ databases">
        <authorList>
            <person name="Alioto T."/>
            <person name="Alioto T."/>
            <person name="Gomez Garrido J."/>
        </authorList>
    </citation>
    <scope>NUCLEOTIDE SEQUENCE [LARGE SCALE GENOMIC DNA]</scope>
</reference>
<evidence type="ECO:0000313" key="2">
    <source>
        <dbReference type="EMBL" id="CAA2974072.1"/>
    </source>
</evidence>
<protein>
    <submittedName>
        <fullName evidence="2">Uncharacterized protein</fullName>
    </submittedName>
</protein>
<evidence type="ECO:0000313" key="3">
    <source>
        <dbReference type="Proteomes" id="UP000594638"/>
    </source>
</evidence>
<feature type="transmembrane region" description="Helical" evidence="1">
    <location>
        <begin position="41"/>
        <end position="63"/>
    </location>
</feature>
<sequence>MKLRIRALEPKRAFQHVASIQNLLALSLQFRHNLREGLSMFNFLALLLTSHSFIVLFICQGSILDWMVLEEGDVKFAIFVWHV</sequence>
<keyword evidence="3" id="KW-1185">Reference proteome</keyword>
<dbReference type="EMBL" id="CACTIH010002142">
    <property type="protein sequence ID" value="CAA2974072.1"/>
    <property type="molecule type" value="Genomic_DNA"/>
</dbReference>
<name>A0A8S0R636_OLEEU</name>
<dbReference type="Gramene" id="OE9A034835T1">
    <property type="protein sequence ID" value="OE9A034835C1"/>
    <property type="gene ID" value="OE9A034835"/>
</dbReference>
<dbReference type="Proteomes" id="UP000594638">
    <property type="component" value="Unassembled WGS sequence"/>
</dbReference>
<keyword evidence="1" id="KW-1133">Transmembrane helix</keyword>
<organism evidence="2 3">
    <name type="scientific">Olea europaea subsp. europaea</name>
    <dbReference type="NCBI Taxonomy" id="158383"/>
    <lineage>
        <taxon>Eukaryota</taxon>
        <taxon>Viridiplantae</taxon>
        <taxon>Streptophyta</taxon>
        <taxon>Embryophyta</taxon>
        <taxon>Tracheophyta</taxon>
        <taxon>Spermatophyta</taxon>
        <taxon>Magnoliopsida</taxon>
        <taxon>eudicotyledons</taxon>
        <taxon>Gunneridae</taxon>
        <taxon>Pentapetalae</taxon>
        <taxon>asterids</taxon>
        <taxon>lamiids</taxon>
        <taxon>Lamiales</taxon>
        <taxon>Oleaceae</taxon>
        <taxon>Oleeae</taxon>
        <taxon>Olea</taxon>
    </lineage>
</organism>
<keyword evidence="1" id="KW-0812">Transmembrane</keyword>
<gene>
    <name evidence="2" type="ORF">OLEA9_A034835</name>
</gene>